<evidence type="ECO:0000256" key="1">
    <source>
        <dbReference type="ARBA" id="ARBA00009437"/>
    </source>
</evidence>
<dbReference type="CDD" id="cd08417">
    <property type="entry name" value="PBP2_Nitroaromatics_like"/>
    <property type="match status" value="1"/>
</dbReference>
<dbReference type="EMBL" id="CP038441">
    <property type="protein sequence ID" value="QJT23627.1"/>
    <property type="molecule type" value="Genomic_DNA"/>
</dbReference>
<dbReference type="Pfam" id="PF00126">
    <property type="entry name" value="HTH_1"/>
    <property type="match status" value="1"/>
</dbReference>
<evidence type="ECO:0000256" key="3">
    <source>
        <dbReference type="ARBA" id="ARBA00023125"/>
    </source>
</evidence>
<evidence type="ECO:0000259" key="5">
    <source>
        <dbReference type="PROSITE" id="PS50931"/>
    </source>
</evidence>
<proteinExistence type="inferred from homology"/>
<dbReference type="InterPro" id="IPR037402">
    <property type="entry name" value="YidZ_PBP2"/>
</dbReference>
<reference evidence="6 7" key="1">
    <citation type="submission" date="2019-03" db="EMBL/GenBank/DDBJ databases">
        <title>Novel transposon Tn6433 accelerates the dissemination of tet(E) in Aeromonas from aerobic biofilm under oxytetracycline stress.</title>
        <authorList>
            <person name="Shi Y."/>
            <person name="Tian Z."/>
            <person name="Zhang Y."/>
            <person name="Zhang H."/>
            <person name="Yang M."/>
        </authorList>
    </citation>
    <scope>NUCLEOTIDE SEQUENCE [LARGE SCALE GENOMIC DNA]</scope>
    <source>
        <strain evidence="6 7">T0.1-19</strain>
    </source>
</reference>
<dbReference type="PANTHER" id="PTHR30118">
    <property type="entry name" value="HTH-TYPE TRANSCRIPTIONAL REGULATOR LEUO-RELATED"/>
    <property type="match status" value="1"/>
</dbReference>
<dbReference type="PROSITE" id="PS50931">
    <property type="entry name" value="HTH_LYSR"/>
    <property type="match status" value="1"/>
</dbReference>
<evidence type="ECO:0000313" key="6">
    <source>
        <dbReference type="EMBL" id="QJT23627.1"/>
    </source>
</evidence>
<keyword evidence="3" id="KW-0238">DNA-binding</keyword>
<dbReference type="Pfam" id="PF03466">
    <property type="entry name" value="LysR_substrate"/>
    <property type="match status" value="1"/>
</dbReference>
<dbReference type="InterPro" id="IPR005119">
    <property type="entry name" value="LysR_subst-bd"/>
</dbReference>
<dbReference type="PANTHER" id="PTHR30118:SF7">
    <property type="entry name" value="TRANSCRIPTIONAL REGULATOR LYSR FAMILY"/>
    <property type="match status" value="1"/>
</dbReference>
<dbReference type="InterPro" id="IPR036390">
    <property type="entry name" value="WH_DNA-bd_sf"/>
</dbReference>
<accession>A0A6M4YEF2</accession>
<dbReference type="InterPro" id="IPR050389">
    <property type="entry name" value="LysR-type_TF"/>
</dbReference>
<organism evidence="6 7">
    <name type="scientific">Aeromonas media</name>
    <dbReference type="NCBI Taxonomy" id="651"/>
    <lineage>
        <taxon>Bacteria</taxon>
        <taxon>Pseudomonadati</taxon>
        <taxon>Pseudomonadota</taxon>
        <taxon>Gammaproteobacteria</taxon>
        <taxon>Aeromonadales</taxon>
        <taxon>Aeromonadaceae</taxon>
        <taxon>Aeromonas</taxon>
    </lineage>
</organism>
<keyword evidence="4" id="KW-0804">Transcription</keyword>
<feature type="domain" description="HTH lysR-type" evidence="5">
    <location>
        <begin position="9"/>
        <end position="66"/>
    </location>
</feature>
<keyword evidence="2" id="KW-0805">Transcription regulation</keyword>
<sequence>MLLEQLGRIDLNLLIILQVLLEERNGSRAARRLHLSQSAVSKALGRLRETFDDPLFVRSAYGLDPTPRALDLQQQLQPILLSLDNLIQPPAFDPASTEREFVIASMDSAFTLFAPLYLSELKRQAPGIRLRYEEWTEHSLTEMSQGQVDIAFTVRENCINSDFRLDTLPNAICQRLLAIDDLTCLVQRDHPALREPEWDLPRYLAYPHVQTYCEGRDRWMLDHKLAEQDLYRRIEATVPSFEAALRMGMHSDMIVTLSRLYARHATQVYPLVPLPLPIALDSISHLLIWHQRHEEDPGHRWLRETLLTLIMGKLEAPAGDPSRPDEALAVMGAQ</sequence>
<name>A0A6M4YEF2_AERME</name>
<dbReference type="PRINTS" id="PR00039">
    <property type="entry name" value="HTHLYSR"/>
</dbReference>
<dbReference type="RefSeq" id="WP_171277023.1">
    <property type="nucleotide sequence ID" value="NZ_CAWPJG010000001.1"/>
</dbReference>
<dbReference type="SUPFAM" id="SSF53850">
    <property type="entry name" value="Periplasmic binding protein-like II"/>
    <property type="match status" value="1"/>
</dbReference>
<dbReference type="SUPFAM" id="SSF46785">
    <property type="entry name" value="Winged helix' DNA-binding domain"/>
    <property type="match status" value="1"/>
</dbReference>
<dbReference type="InterPro" id="IPR000847">
    <property type="entry name" value="LysR_HTH_N"/>
</dbReference>
<dbReference type="GO" id="GO:0003677">
    <property type="term" value="F:DNA binding"/>
    <property type="evidence" value="ECO:0007669"/>
    <property type="project" value="UniProtKB-KW"/>
</dbReference>
<comment type="similarity">
    <text evidence="1">Belongs to the LysR transcriptional regulatory family.</text>
</comment>
<evidence type="ECO:0000313" key="7">
    <source>
        <dbReference type="Proteomes" id="UP000501427"/>
    </source>
</evidence>
<gene>
    <name evidence="6" type="ORF">E4184_20865</name>
</gene>
<dbReference type="Gene3D" id="3.40.190.10">
    <property type="entry name" value="Periplasmic binding protein-like II"/>
    <property type="match status" value="2"/>
</dbReference>
<dbReference type="InterPro" id="IPR036388">
    <property type="entry name" value="WH-like_DNA-bd_sf"/>
</dbReference>
<protein>
    <submittedName>
        <fullName evidence="6">LysR family transcriptional regulator</fullName>
    </submittedName>
</protein>
<dbReference type="AlphaFoldDB" id="A0A6M4YEF2"/>
<dbReference type="Proteomes" id="UP000501427">
    <property type="component" value="Chromosome"/>
</dbReference>
<evidence type="ECO:0000256" key="2">
    <source>
        <dbReference type="ARBA" id="ARBA00023015"/>
    </source>
</evidence>
<dbReference type="GO" id="GO:0003700">
    <property type="term" value="F:DNA-binding transcription factor activity"/>
    <property type="evidence" value="ECO:0007669"/>
    <property type="project" value="InterPro"/>
</dbReference>
<dbReference type="Gene3D" id="1.10.10.10">
    <property type="entry name" value="Winged helix-like DNA-binding domain superfamily/Winged helix DNA-binding domain"/>
    <property type="match status" value="1"/>
</dbReference>
<evidence type="ECO:0000256" key="4">
    <source>
        <dbReference type="ARBA" id="ARBA00023163"/>
    </source>
</evidence>